<dbReference type="EMBL" id="CP000552">
    <property type="protein sequence ID" value="ABM72290.1"/>
    <property type="molecule type" value="Genomic_DNA"/>
</dbReference>
<evidence type="ECO:0000313" key="1">
    <source>
        <dbReference type="EMBL" id="ABM72290.1"/>
    </source>
</evidence>
<sequence>MKSIQIEFSKYDSVNSLWSELIEHHGFERAKNIVSQAIDLQKMNGNKNITMPIIFSGTGGLALIPIKSLKEKNLKSNLKENQVLIFNIKKKSFQILNEAKHY</sequence>
<dbReference type="eggNOG" id="ENOG50321GM">
    <property type="taxonomic scope" value="Bacteria"/>
</dbReference>
<dbReference type="Proteomes" id="UP000001589">
    <property type="component" value="Chromosome"/>
</dbReference>
<name>A2BWX9_PROM5</name>
<proteinExistence type="predicted"/>
<dbReference type="KEGG" id="pmc:P9515_10831"/>
<dbReference type="AlphaFoldDB" id="A2BWX9"/>
<reference evidence="1 2" key="1">
    <citation type="journal article" date="2007" name="PLoS Genet.">
        <title>Patterns and implications of gene gain and loss in the evolution of Prochlorococcus.</title>
        <authorList>
            <person name="Kettler G.C."/>
            <person name="Martiny A.C."/>
            <person name="Huang K."/>
            <person name="Zucker J."/>
            <person name="Coleman M.L."/>
            <person name="Rodrigue S."/>
            <person name="Chen F."/>
            <person name="Lapidus A."/>
            <person name="Ferriera S."/>
            <person name="Johnson J."/>
            <person name="Steglich C."/>
            <person name="Church G.M."/>
            <person name="Richardson P."/>
            <person name="Chisholm S.W."/>
        </authorList>
    </citation>
    <scope>NUCLEOTIDE SEQUENCE [LARGE SCALE GENOMIC DNA]</scope>
    <source>
        <strain evidence="1 2">MIT 9515</strain>
    </source>
</reference>
<gene>
    <name evidence="1" type="ordered locus">P9515_10831</name>
</gene>
<dbReference type="HOGENOM" id="CLU_180039_0_0_3"/>
<organism evidence="1 2">
    <name type="scientific">Prochlorococcus marinus (strain MIT 9515)</name>
    <dbReference type="NCBI Taxonomy" id="167542"/>
    <lineage>
        <taxon>Bacteria</taxon>
        <taxon>Bacillati</taxon>
        <taxon>Cyanobacteriota</taxon>
        <taxon>Cyanophyceae</taxon>
        <taxon>Synechococcales</taxon>
        <taxon>Prochlorococcaceae</taxon>
        <taxon>Prochlorococcus</taxon>
    </lineage>
</organism>
<protein>
    <submittedName>
        <fullName evidence="1">Uncharacterized protein</fullName>
    </submittedName>
</protein>
<dbReference type="OrthoDB" id="559408at2"/>
<dbReference type="STRING" id="167542.P9515_10831"/>
<dbReference type="RefSeq" id="WP_011820390.1">
    <property type="nucleotide sequence ID" value="NC_008817.1"/>
</dbReference>
<dbReference type="GeneID" id="60201160"/>
<evidence type="ECO:0000313" key="2">
    <source>
        <dbReference type="Proteomes" id="UP000001589"/>
    </source>
</evidence>
<accession>A2BWX9</accession>